<dbReference type="InterPro" id="IPR028614">
    <property type="entry name" value="GDP_fucose/colitose_synth"/>
</dbReference>
<dbReference type="EC" id="1.1.1.271" evidence="4"/>
<evidence type="ECO:0000256" key="2">
    <source>
        <dbReference type="ARBA" id="ARBA00004883"/>
    </source>
</evidence>
<dbReference type="EMBL" id="JBJKFK010003214">
    <property type="protein sequence ID" value="KAL3310133.1"/>
    <property type="molecule type" value="Genomic_DNA"/>
</dbReference>
<dbReference type="InterPro" id="IPR001509">
    <property type="entry name" value="Epimerase_deHydtase"/>
</dbReference>
<keyword evidence="7" id="KW-0413">Isomerase</keyword>
<proteinExistence type="inferred from homology"/>
<evidence type="ECO:0000256" key="8">
    <source>
        <dbReference type="ARBA" id="ARBA00032995"/>
    </source>
</evidence>
<reference evidence="10 11" key="1">
    <citation type="submission" date="2024-11" db="EMBL/GenBank/DDBJ databases">
        <title>Adaptive evolution of stress response genes in parasites aligns with host niche diversity.</title>
        <authorList>
            <person name="Hahn C."/>
            <person name="Resl P."/>
        </authorList>
    </citation>
    <scope>NUCLEOTIDE SEQUENCE [LARGE SCALE GENOMIC DNA]</scope>
    <source>
        <strain evidence="10">EGGRZ-B1_66</strain>
        <tissue evidence="10">Body</tissue>
    </source>
</reference>
<dbReference type="PANTHER" id="PTHR43238">
    <property type="entry name" value="GDP-L-FUCOSE SYNTHASE"/>
    <property type="match status" value="1"/>
</dbReference>
<evidence type="ECO:0000256" key="6">
    <source>
        <dbReference type="ARBA" id="ARBA00023002"/>
    </source>
</evidence>
<gene>
    <name evidence="10" type="primary">TSTA3_2</name>
    <name evidence="10" type="ORF">Ciccas_011304</name>
</gene>
<feature type="domain" description="NAD-dependent epimerase/dehydratase" evidence="9">
    <location>
        <begin position="8"/>
        <end position="235"/>
    </location>
</feature>
<organism evidence="10 11">
    <name type="scientific">Cichlidogyrus casuarinus</name>
    <dbReference type="NCBI Taxonomy" id="1844966"/>
    <lineage>
        <taxon>Eukaryota</taxon>
        <taxon>Metazoa</taxon>
        <taxon>Spiralia</taxon>
        <taxon>Lophotrochozoa</taxon>
        <taxon>Platyhelminthes</taxon>
        <taxon>Monogenea</taxon>
        <taxon>Monopisthocotylea</taxon>
        <taxon>Dactylogyridea</taxon>
        <taxon>Ancyrocephalidae</taxon>
        <taxon>Cichlidogyrus</taxon>
    </lineage>
</organism>
<dbReference type="HAMAP" id="MF_00956">
    <property type="entry name" value="GDP_fucose_synth"/>
    <property type="match status" value="1"/>
</dbReference>
<dbReference type="AlphaFoldDB" id="A0ABD2PRM7"/>
<dbReference type="GO" id="GO:0050577">
    <property type="term" value="F:GDP-L-fucose synthase activity"/>
    <property type="evidence" value="ECO:0007669"/>
    <property type="project" value="UniProtKB-EC"/>
</dbReference>
<dbReference type="GO" id="GO:0016853">
    <property type="term" value="F:isomerase activity"/>
    <property type="evidence" value="ECO:0007669"/>
    <property type="project" value="UniProtKB-KW"/>
</dbReference>
<comment type="function">
    <text evidence="1">Catalyzes the two-step NADP-dependent conversion of GDP-4-dehydro-6-deoxy-D-mannose to GDP-fucose, involving an epimerase and a reductase reaction.</text>
</comment>
<evidence type="ECO:0000256" key="4">
    <source>
        <dbReference type="ARBA" id="ARBA00012371"/>
    </source>
</evidence>
<protein>
    <recommendedName>
        <fullName evidence="4">GDP-L-fucose synthase</fullName>
        <ecNumber evidence="4">1.1.1.271</ecNumber>
    </recommendedName>
    <alternativeName>
        <fullName evidence="8">GDP-4-keto-6-deoxy-D-mannose-3,5-epimerase-4-reductase</fullName>
    </alternativeName>
</protein>
<dbReference type="Pfam" id="PF01370">
    <property type="entry name" value="Epimerase"/>
    <property type="match status" value="1"/>
</dbReference>
<keyword evidence="5" id="KW-0521">NADP</keyword>
<comment type="pathway">
    <text evidence="2">Nucleotide-sugar biosynthesis; GDP-L-fucose biosynthesis via de novo pathway; GDP-L-fucose from GDP-alpha-D-mannose: step 2/2.</text>
</comment>
<accession>A0ABD2PRM7</accession>
<comment type="caution">
    <text evidence="10">The sequence shown here is derived from an EMBL/GenBank/DDBJ whole genome shotgun (WGS) entry which is preliminary data.</text>
</comment>
<evidence type="ECO:0000313" key="10">
    <source>
        <dbReference type="EMBL" id="KAL3310133.1"/>
    </source>
</evidence>
<evidence type="ECO:0000256" key="3">
    <source>
        <dbReference type="ARBA" id="ARBA00005959"/>
    </source>
</evidence>
<dbReference type="Gene3D" id="3.90.25.10">
    <property type="entry name" value="UDP-galactose 4-epimerase, domain 1"/>
    <property type="match status" value="1"/>
</dbReference>
<dbReference type="InterPro" id="IPR036291">
    <property type="entry name" value="NAD(P)-bd_dom_sf"/>
</dbReference>
<dbReference type="Proteomes" id="UP001626550">
    <property type="component" value="Unassembled WGS sequence"/>
</dbReference>
<dbReference type="Gene3D" id="3.40.50.720">
    <property type="entry name" value="NAD(P)-binding Rossmann-like Domain"/>
    <property type="match status" value="1"/>
</dbReference>
<comment type="similarity">
    <text evidence="3">Belongs to the NAD(P)-dependent epimerase/dehydratase family. Fucose synthase subfamily.</text>
</comment>
<name>A0ABD2PRM7_9PLAT</name>
<evidence type="ECO:0000256" key="5">
    <source>
        <dbReference type="ARBA" id="ARBA00022857"/>
    </source>
</evidence>
<sequence>MSANKEVVLVTGATGLVGNGIRLALESDYGAKYRKYEWLFVGSQQLNLLDKQATLAYFREKRPVYVIHLAARVGGLYSNMSDNNGFLLDNLNINLNVLDAAFQCKVKRLISCMTSCIFPDKITYPITEEKLHLGPPHDSNYGYAHAKRLLEVMSRSYNEKYNTQFVTVIPTNVFGPHDNYNLENAHVLPALIHKAYLAKQEKKPLLVAGSGKPLRQFIYSVDLGKLFLWTLFEYKDVSSIILSVPEADEISIADAARAIAHHMGLEQGIKITNEGADGQFKKTACNSKLMQLNPTFQFTPFDDAMKHACDWFVENYSVARK</sequence>
<dbReference type="PANTHER" id="PTHR43238:SF1">
    <property type="entry name" value="GDP-L-FUCOSE SYNTHASE"/>
    <property type="match status" value="1"/>
</dbReference>
<evidence type="ECO:0000256" key="7">
    <source>
        <dbReference type="ARBA" id="ARBA00023235"/>
    </source>
</evidence>
<evidence type="ECO:0000313" key="11">
    <source>
        <dbReference type="Proteomes" id="UP001626550"/>
    </source>
</evidence>
<keyword evidence="6" id="KW-0560">Oxidoreductase</keyword>
<evidence type="ECO:0000259" key="9">
    <source>
        <dbReference type="Pfam" id="PF01370"/>
    </source>
</evidence>
<dbReference type="SUPFAM" id="SSF51735">
    <property type="entry name" value="NAD(P)-binding Rossmann-fold domains"/>
    <property type="match status" value="1"/>
</dbReference>
<keyword evidence="11" id="KW-1185">Reference proteome</keyword>
<evidence type="ECO:0000256" key="1">
    <source>
        <dbReference type="ARBA" id="ARBA00002870"/>
    </source>
</evidence>